<gene>
    <name evidence="3" type="primary">MKS1_2</name>
    <name evidence="3" type="ORF">g.48573</name>
</gene>
<sequence>MGETIMKHRGCGTRPTAPLAVRADSRAISKLKPKIRIVHIVAPEVIQTDAANFRDLVQRLTGKPSRRVKPAPAPAPGQASDHRPEAAVVGSLHGYRDAPSVKVEVEAEELWLADNPCAALLGGLADLDGFMQGLSELPLVPLSSSHEHLFGEDSTSASE</sequence>
<proteinExistence type="predicted"/>
<dbReference type="InterPro" id="IPR039607">
    <property type="entry name" value="VQ_8/17/18/20/21/25"/>
</dbReference>
<dbReference type="PANTHER" id="PTHR33143:SF3">
    <property type="entry name" value="VQ MOTIF-CONTAINING PROTEIN 17-RELATED"/>
    <property type="match status" value="1"/>
</dbReference>
<feature type="domain" description="VQ" evidence="2">
    <location>
        <begin position="40"/>
        <end position="65"/>
    </location>
</feature>
<feature type="region of interest" description="Disordered" evidence="1">
    <location>
        <begin position="61"/>
        <end position="85"/>
    </location>
</feature>
<evidence type="ECO:0000313" key="3">
    <source>
        <dbReference type="EMBL" id="JAT56969.1"/>
    </source>
</evidence>
<evidence type="ECO:0000259" key="2">
    <source>
        <dbReference type="Pfam" id="PF05678"/>
    </source>
</evidence>
<dbReference type="InterPro" id="IPR008889">
    <property type="entry name" value="VQ"/>
</dbReference>
<reference evidence="3" key="1">
    <citation type="submission" date="2015-07" db="EMBL/GenBank/DDBJ databases">
        <title>Transcriptome Assembly of Anthurium amnicola.</title>
        <authorList>
            <person name="Suzuki J."/>
        </authorList>
    </citation>
    <scope>NUCLEOTIDE SEQUENCE</scope>
</reference>
<dbReference type="AlphaFoldDB" id="A0A1D1YQT0"/>
<dbReference type="GO" id="GO:0005634">
    <property type="term" value="C:nucleus"/>
    <property type="evidence" value="ECO:0007669"/>
    <property type="project" value="TreeGrafter"/>
</dbReference>
<accession>A0A1D1YQT0</accession>
<organism evidence="3">
    <name type="scientific">Anthurium amnicola</name>
    <dbReference type="NCBI Taxonomy" id="1678845"/>
    <lineage>
        <taxon>Eukaryota</taxon>
        <taxon>Viridiplantae</taxon>
        <taxon>Streptophyta</taxon>
        <taxon>Embryophyta</taxon>
        <taxon>Tracheophyta</taxon>
        <taxon>Spermatophyta</taxon>
        <taxon>Magnoliopsida</taxon>
        <taxon>Liliopsida</taxon>
        <taxon>Araceae</taxon>
        <taxon>Pothoideae</taxon>
        <taxon>Potheae</taxon>
        <taxon>Anthurium</taxon>
    </lineage>
</organism>
<dbReference type="EMBL" id="GDJX01010967">
    <property type="protein sequence ID" value="JAT56969.1"/>
    <property type="molecule type" value="Transcribed_RNA"/>
</dbReference>
<evidence type="ECO:0000256" key="1">
    <source>
        <dbReference type="SAM" id="MobiDB-lite"/>
    </source>
</evidence>
<dbReference type="PANTHER" id="PTHR33143">
    <property type="entry name" value="F16F4.1 PROTEIN-RELATED"/>
    <property type="match status" value="1"/>
</dbReference>
<protein>
    <submittedName>
        <fullName evidence="3">Protein MKS1</fullName>
    </submittedName>
</protein>
<name>A0A1D1YQT0_9ARAE</name>
<dbReference type="Pfam" id="PF05678">
    <property type="entry name" value="VQ"/>
    <property type="match status" value="1"/>
</dbReference>